<feature type="region of interest" description="Disordered" evidence="1">
    <location>
        <begin position="1"/>
        <end position="30"/>
    </location>
</feature>
<dbReference type="EMBL" id="KN838661">
    <property type="protein sequence ID" value="KIJ98797.1"/>
    <property type="molecule type" value="Genomic_DNA"/>
</dbReference>
<proteinExistence type="predicted"/>
<protein>
    <submittedName>
        <fullName evidence="2">Uncharacterized protein</fullName>
    </submittedName>
</protein>
<reference evidence="3" key="2">
    <citation type="submission" date="2015-01" db="EMBL/GenBank/DDBJ databases">
        <title>Evolutionary Origins and Diversification of the Mycorrhizal Mutualists.</title>
        <authorList>
            <consortium name="DOE Joint Genome Institute"/>
            <consortium name="Mycorrhizal Genomics Consortium"/>
            <person name="Kohler A."/>
            <person name="Kuo A."/>
            <person name="Nagy L.G."/>
            <person name="Floudas D."/>
            <person name="Copeland A."/>
            <person name="Barry K.W."/>
            <person name="Cichocki N."/>
            <person name="Veneault-Fourrey C."/>
            <person name="LaButti K."/>
            <person name="Lindquist E.A."/>
            <person name="Lipzen A."/>
            <person name="Lundell T."/>
            <person name="Morin E."/>
            <person name="Murat C."/>
            <person name="Riley R."/>
            <person name="Ohm R."/>
            <person name="Sun H."/>
            <person name="Tunlid A."/>
            <person name="Henrissat B."/>
            <person name="Grigoriev I.V."/>
            <person name="Hibbett D.S."/>
            <person name="Martin F."/>
        </authorList>
    </citation>
    <scope>NUCLEOTIDE SEQUENCE [LARGE SCALE GENOMIC DNA]</scope>
    <source>
        <strain evidence="3">LaAM-08-1</strain>
    </source>
</reference>
<organism evidence="2 3">
    <name type="scientific">Laccaria amethystina LaAM-08-1</name>
    <dbReference type="NCBI Taxonomy" id="1095629"/>
    <lineage>
        <taxon>Eukaryota</taxon>
        <taxon>Fungi</taxon>
        <taxon>Dikarya</taxon>
        <taxon>Basidiomycota</taxon>
        <taxon>Agaricomycotina</taxon>
        <taxon>Agaricomycetes</taxon>
        <taxon>Agaricomycetidae</taxon>
        <taxon>Agaricales</taxon>
        <taxon>Agaricineae</taxon>
        <taxon>Hydnangiaceae</taxon>
        <taxon>Laccaria</taxon>
    </lineage>
</organism>
<reference evidence="2 3" key="1">
    <citation type="submission" date="2014-04" db="EMBL/GenBank/DDBJ databases">
        <authorList>
            <consortium name="DOE Joint Genome Institute"/>
            <person name="Kuo A."/>
            <person name="Kohler A."/>
            <person name="Nagy L.G."/>
            <person name="Floudas D."/>
            <person name="Copeland A."/>
            <person name="Barry K.W."/>
            <person name="Cichocki N."/>
            <person name="Veneault-Fourrey C."/>
            <person name="LaButti K."/>
            <person name="Lindquist E.A."/>
            <person name="Lipzen A."/>
            <person name="Lundell T."/>
            <person name="Morin E."/>
            <person name="Murat C."/>
            <person name="Sun H."/>
            <person name="Tunlid A."/>
            <person name="Henrissat B."/>
            <person name="Grigoriev I.V."/>
            <person name="Hibbett D.S."/>
            <person name="Martin F."/>
            <person name="Nordberg H.P."/>
            <person name="Cantor M.N."/>
            <person name="Hua S.X."/>
        </authorList>
    </citation>
    <scope>NUCLEOTIDE SEQUENCE [LARGE SCALE GENOMIC DNA]</scope>
    <source>
        <strain evidence="2 3">LaAM-08-1</strain>
    </source>
</reference>
<gene>
    <name evidence="2" type="ORF">K443DRAFT_194978</name>
</gene>
<name>A0A0C9XS93_9AGAR</name>
<sequence length="70" mass="7977">MTITRQGGHEKSTVPHRGQRRGNQTTMNIHRRCVITTTEQLYGTRTTQNNDDVSRSRCHVAVGDVATKRR</sequence>
<dbReference type="AlphaFoldDB" id="A0A0C9XS93"/>
<accession>A0A0C9XS93</accession>
<dbReference type="HOGENOM" id="CLU_2758135_0_0_1"/>
<evidence type="ECO:0000256" key="1">
    <source>
        <dbReference type="SAM" id="MobiDB-lite"/>
    </source>
</evidence>
<dbReference type="Proteomes" id="UP000054477">
    <property type="component" value="Unassembled WGS sequence"/>
</dbReference>
<keyword evidence="3" id="KW-1185">Reference proteome</keyword>
<evidence type="ECO:0000313" key="3">
    <source>
        <dbReference type="Proteomes" id="UP000054477"/>
    </source>
</evidence>
<evidence type="ECO:0000313" key="2">
    <source>
        <dbReference type="EMBL" id="KIJ98797.1"/>
    </source>
</evidence>